<feature type="domain" description="UspA" evidence="4">
    <location>
        <begin position="151"/>
        <end position="287"/>
    </location>
</feature>
<dbReference type="CDD" id="cd00293">
    <property type="entry name" value="USP-like"/>
    <property type="match status" value="2"/>
</dbReference>
<comment type="similarity">
    <text evidence="1">Belongs to the universal stress protein A family.</text>
</comment>
<dbReference type="PRINTS" id="PR01438">
    <property type="entry name" value="UNVRSLSTRESS"/>
</dbReference>
<organism evidence="5 6">
    <name type="scientific">Methylobacillus methanolivorans</name>
    <dbReference type="NCBI Taxonomy" id="1848927"/>
    <lineage>
        <taxon>Bacteria</taxon>
        <taxon>Pseudomonadati</taxon>
        <taxon>Pseudomonadota</taxon>
        <taxon>Betaproteobacteria</taxon>
        <taxon>Nitrosomonadales</taxon>
        <taxon>Methylophilaceae</taxon>
        <taxon>Methylobacillus</taxon>
    </lineage>
</organism>
<keyword evidence="6" id="KW-1185">Reference proteome</keyword>
<evidence type="ECO:0000256" key="2">
    <source>
        <dbReference type="ARBA" id="ARBA00022741"/>
    </source>
</evidence>
<evidence type="ECO:0000259" key="4">
    <source>
        <dbReference type="Pfam" id="PF00582"/>
    </source>
</evidence>
<dbReference type="InterPro" id="IPR006016">
    <property type="entry name" value="UspA"/>
</dbReference>
<dbReference type="PANTHER" id="PTHR46268:SF27">
    <property type="entry name" value="UNIVERSAL STRESS PROTEIN RV2623"/>
    <property type="match status" value="1"/>
</dbReference>
<name>A0ABW8GNX2_9PROT</name>
<dbReference type="InterPro" id="IPR014729">
    <property type="entry name" value="Rossmann-like_a/b/a_fold"/>
</dbReference>
<dbReference type="RefSeq" id="WP_400882330.1">
    <property type="nucleotide sequence ID" value="NZ_JBIWXY010000002.1"/>
</dbReference>
<dbReference type="PANTHER" id="PTHR46268">
    <property type="entry name" value="STRESS RESPONSE PROTEIN NHAX"/>
    <property type="match status" value="1"/>
</dbReference>
<dbReference type="Pfam" id="PF00582">
    <property type="entry name" value="Usp"/>
    <property type="match status" value="2"/>
</dbReference>
<keyword evidence="2" id="KW-0547">Nucleotide-binding</keyword>
<sequence length="288" mass="31404">MTTEFKTKQPRQLLLATDLGARCDRALDRAVQLSQAWHAPLTVVHAFEQIEPIADTPGWRQPQDIALAIQAELVEELSETGLPGISARVVRGKPSEVVLQVAEDVQAELILTGVKRDGAFEKALLGDTVAALARQSPVPVLVVKKRLRKPYGKIVVATDLSELSRAALARAVDMFGPENLVVFHAAFAHFASRMDDRVAYESELREDAIQNCRDFIRDVAGETAAANIDVVVEYGEPDLLLESYVQDKRIELVVVATHGRSGLLGVLLGSIAIRILDSVACDVLIVRS</sequence>
<evidence type="ECO:0000313" key="5">
    <source>
        <dbReference type="EMBL" id="MFJ5446628.1"/>
    </source>
</evidence>
<evidence type="ECO:0000256" key="1">
    <source>
        <dbReference type="ARBA" id="ARBA00008791"/>
    </source>
</evidence>
<accession>A0ABW8GNX2</accession>
<dbReference type="Proteomes" id="UP001617669">
    <property type="component" value="Unassembled WGS sequence"/>
</dbReference>
<evidence type="ECO:0000256" key="3">
    <source>
        <dbReference type="ARBA" id="ARBA00022840"/>
    </source>
</evidence>
<reference evidence="5 6" key="1">
    <citation type="submission" date="2024-11" db="EMBL/GenBank/DDBJ databases">
        <authorList>
            <person name="Kaparullina E.N."/>
            <person name="Delegan Y.A."/>
            <person name="Doronina N.V."/>
        </authorList>
    </citation>
    <scope>NUCLEOTIDE SEQUENCE [LARGE SCALE GENOMIC DNA]</scope>
    <source>
        <strain evidence="5 6">7sh_L</strain>
    </source>
</reference>
<evidence type="ECO:0000313" key="6">
    <source>
        <dbReference type="Proteomes" id="UP001617669"/>
    </source>
</evidence>
<dbReference type="SUPFAM" id="SSF52402">
    <property type="entry name" value="Adenine nucleotide alpha hydrolases-like"/>
    <property type="match status" value="2"/>
</dbReference>
<comment type="caution">
    <text evidence="5">The sequence shown here is derived from an EMBL/GenBank/DDBJ whole genome shotgun (WGS) entry which is preliminary data.</text>
</comment>
<feature type="domain" description="UspA" evidence="4">
    <location>
        <begin position="11"/>
        <end position="144"/>
    </location>
</feature>
<keyword evidence="3" id="KW-0067">ATP-binding</keyword>
<dbReference type="Gene3D" id="3.40.50.620">
    <property type="entry name" value="HUPs"/>
    <property type="match status" value="2"/>
</dbReference>
<gene>
    <name evidence="5" type="ORF">ACIKP9_10355</name>
</gene>
<protein>
    <submittedName>
        <fullName evidence="5">Universal stress protein</fullName>
    </submittedName>
</protein>
<dbReference type="EMBL" id="JBIWXY010000002">
    <property type="protein sequence ID" value="MFJ5446628.1"/>
    <property type="molecule type" value="Genomic_DNA"/>
</dbReference>
<dbReference type="InterPro" id="IPR006015">
    <property type="entry name" value="Universal_stress_UspA"/>
</dbReference>
<proteinExistence type="inferred from homology"/>